<accession>A0A6J4RIB7</accession>
<dbReference type="AlphaFoldDB" id="A0A6J4RIB7"/>
<proteinExistence type="predicted"/>
<name>A0A6J4RIB7_9ACTN</name>
<dbReference type="EMBL" id="CADCVK010000064">
    <property type="protein sequence ID" value="CAA9466877.1"/>
    <property type="molecule type" value="Genomic_DNA"/>
</dbReference>
<gene>
    <name evidence="1" type="ORF">AVDCRST_MAG12-394</name>
</gene>
<reference evidence="1" key="1">
    <citation type="submission" date="2020-02" db="EMBL/GenBank/DDBJ databases">
        <authorList>
            <person name="Meier V. D."/>
        </authorList>
    </citation>
    <scope>NUCLEOTIDE SEQUENCE</scope>
    <source>
        <strain evidence="1">AVDCRST_MAG12</strain>
    </source>
</reference>
<evidence type="ECO:0000313" key="1">
    <source>
        <dbReference type="EMBL" id="CAA9466877.1"/>
    </source>
</evidence>
<organism evidence="1">
    <name type="scientific">uncultured Rubrobacteraceae bacterium</name>
    <dbReference type="NCBI Taxonomy" id="349277"/>
    <lineage>
        <taxon>Bacteria</taxon>
        <taxon>Bacillati</taxon>
        <taxon>Actinomycetota</taxon>
        <taxon>Rubrobacteria</taxon>
        <taxon>Rubrobacterales</taxon>
        <taxon>Rubrobacteraceae</taxon>
        <taxon>environmental samples</taxon>
    </lineage>
</organism>
<protein>
    <submittedName>
        <fullName evidence="1">Uncharacterized protein</fullName>
    </submittedName>
</protein>
<sequence>MTIARKLWLGFGALLLIFLLASLVIFLSERSIGAALEEITGVKEPARAASFEMEINAVEMSRDVLDHLETGDGQYRELFENDSEDFERFESQYADLADTQRERSQHEELRSIYEQYAAVGQNLLDDSDNRDARSSEVEEGFLDLDDLIEGDLLATVGRESPEEHEKVDVVTEMDDEATEVNVYDILGRAISCVRERWANAAVARS</sequence>